<dbReference type="RefSeq" id="WP_099622327.1">
    <property type="nucleotide sequence ID" value="NZ_CP024201.1"/>
</dbReference>
<organism evidence="1 2">
    <name type="scientific">Caulobacter mirabilis</name>
    <dbReference type="NCBI Taxonomy" id="69666"/>
    <lineage>
        <taxon>Bacteria</taxon>
        <taxon>Pseudomonadati</taxon>
        <taxon>Pseudomonadota</taxon>
        <taxon>Alphaproteobacteria</taxon>
        <taxon>Caulobacterales</taxon>
        <taxon>Caulobacteraceae</taxon>
        <taxon>Caulobacter</taxon>
    </lineage>
</organism>
<dbReference type="AlphaFoldDB" id="A0A2D2AYI6"/>
<gene>
    <name evidence="1" type="ORF">CSW64_11965</name>
</gene>
<proteinExistence type="predicted"/>
<dbReference type="EMBL" id="CP024201">
    <property type="protein sequence ID" value="ATQ43076.1"/>
    <property type="molecule type" value="Genomic_DNA"/>
</dbReference>
<keyword evidence="2" id="KW-1185">Reference proteome</keyword>
<protein>
    <submittedName>
        <fullName evidence="1">Uncharacterized protein</fullName>
    </submittedName>
</protein>
<sequence>MRDLTLLIEDDRYAAPTLRLEAVPDYLSVEDVAESVLIESHHYIAVEILIGARVLARKARENLTLWRW</sequence>
<evidence type="ECO:0000313" key="1">
    <source>
        <dbReference type="EMBL" id="ATQ43076.1"/>
    </source>
</evidence>
<accession>A0A2D2AYI6</accession>
<reference evidence="1 2" key="1">
    <citation type="submission" date="2017-10" db="EMBL/GenBank/DDBJ databases">
        <title>Genome sequence of Caulobacter mirabilis FWC38.</title>
        <authorList>
            <person name="Fiebig A."/>
            <person name="Crosson S."/>
        </authorList>
    </citation>
    <scope>NUCLEOTIDE SEQUENCE [LARGE SCALE GENOMIC DNA]</scope>
    <source>
        <strain evidence="1 2">FWC 38</strain>
    </source>
</reference>
<dbReference type="KEGG" id="cmb:CSW64_11965"/>
<evidence type="ECO:0000313" key="2">
    <source>
        <dbReference type="Proteomes" id="UP000228945"/>
    </source>
</evidence>
<dbReference type="Proteomes" id="UP000228945">
    <property type="component" value="Chromosome"/>
</dbReference>
<name>A0A2D2AYI6_9CAUL</name>